<proteinExistence type="predicted"/>
<sequence length="224" mass="24622">MRHTPIVFALAVTLSACSMFQKGNGNLGPSEAELDAATKVNQKEISFETFPRNDRIAVFEDSNVLQHALTKSRQKIFVYVSAEMPKKTEIARPVLNASPIRRPDPAPQYVEPEKNLPVTLHFEFGKADLKANELAVLTKLAANLGNETKVEIVIVGHTDSIGSDGFNLGLGMRRAQAVEKFLSSQGISVHQMKIASKGERAPIDTNKTSDGRANNRRVEIEQNN</sequence>
<dbReference type="SUPFAM" id="SSF103088">
    <property type="entry name" value="OmpA-like"/>
    <property type="match status" value="1"/>
</dbReference>
<evidence type="ECO:0000313" key="7">
    <source>
        <dbReference type="EMBL" id="MYM92720.1"/>
    </source>
</evidence>
<dbReference type="CDD" id="cd07185">
    <property type="entry name" value="OmpA_C-like"/>
    <property type="match status" value="1"/>
</dbReference>
<evidence type="ECO:0000313" key="8">
    <source>
        <dbReference type="Proteomes" id="UP000447355"/>
    </source>
</evidence>
<feature type="domain" description="OmpA-like" evidence="6">
    <location>
        <begin position="109"/>
        <end position="224"/>
    </location>
</feature>
<dbReference type="PANTHER" id="PTHR30329:SF21">
    <property type="entry name" value="LIPOPROTEIN YIAD-RELATED"/>
    <property type="match status" value="1"/>
</dbReference>
<evidence type="ECO:0000256" key="5">
    <source>
        <dbReference type="SAM" id="MobiDB-lite"/>
    </source>
</evidence>
<dbReference type="PRINTS" id="PR01021">
    <property type="entry name" value="OMPADOMAIN"/>
</dbReference>
<dbReference type="Proteomes" id="UP000447355">
    <property type="component" value="Unassembled WGS sequence"/>
</dbReference>
<dbReference type="AlphaFoldDB" id="A0A845GGS8"/>
<accession>A0A845GGS8</accession>
<dbReference type="Gene3D" id="3.30.1330.60">
    <property type="entry name" value="OmpA-like domain"/>
    <property type="match status" value="1"/>
</dbReference>
<dbReference type="PANTHER" id="PTHR30329">
    <property type="entry name" value="STATOR ELEMENT OF FLAGELLAR MOTOR COMPLEX"/>
    <property type="match status" value="1"/>
</dbReference>
<dbReference type="InterPro" id="IPR006664">
    <property type="entry name" value="OMP_bac"/>
</dbReference>
<evidence type="ECO:0000256" key="2">
    <source>
        <dbReference type="ARBA" id="ARBA00023136"/>
    </source>
</evidence>
<reference evidence="7" key="1">
    <citation type="submission" date="2019-12" db="EMBL/GenBank/DDBJ databases">
        <title>Novel species isolated from a subtropical stream in China.</title>
        <authorList>
            <person name="Lu H."/>
        </authorList>
    </citation>
    <scope>NUCLEOTIDE SEQUENCE [LARGE SCALE GENOMIC DNA]</scope>
    <source>
        <strain evidence="7">FT81W</strain>
    </source>
</reference>
<feature type="compositionally biased region" description="Basic and acidic residues" evidence="5">
    <location>
        <begin position="198"/>
        <end position="210"/>
    </location>
</feature>
<dbReference type="InterPro" id="IPR036737">
    <property type="entry name" value="OmpA-like_sf"/>
</dbReference>
<evidence type="ECO:0000256" key="3">
    <source>
        <dbReference type="ARBA" id="ARBA00023237"/>
    </source>
</evidence>
<dbReference type="PROSITE" id="PS51257">
    <property type="entry name" value="PROKAR_LIPOPROTEIN"/>
    <property type="match status" value="1"/>
</dbReference>
<keyword evidence="2 4" id="KW-0472">Membrane</keyword>
<dbReference type="InterPro" id="IPR050330">
    <property type="entry name" value="Bact_OuterMem_StrucFunc"/>
</dbReference>
<dbReference type="Pfam" id="PF00691">
    <property type="entry name" value="OmpA"/>
    <property type="match status" value="1"/>
</dbReference>
<evidence type="ECO:0000259" key="6">
    <source>
        <dbReference type="PROSITE" id="PS51123"/>
    </source>
</evidence>
<gene>
    <name evidence="7" type="ORF">GTP90_02460</name>
</gene>
<evidence type="ECO:0000256" key="4">
    <source>
        <dbReference type="PROSITE-ProRule" id="PRU00473"/>
    </source>
</evidence>
<dbReference type="InterPro" id="IPR006665">
    <property type="entry name" value="OmpA-like"/>
</dbReference>
<feature type="region of interest" description="Disordered" evidence="5">
    <location>
        <begin position="198"/>
        <end position="224"/>
    </location>
</feature>
<dbReference type="EMBL" id="WWCX01000001">
    <property type="protein sequence ID" value="MYM92720.1"/>
    <property type="molecule type" value="Genomic_DNA"/>
</dbReference>
<dbReference type="PROSITE" id="PS51123">
    <property type="entry name" value="OMPA_2"/>
    <property type="match status" value="1"/>
</dbReference>
<protein>
    <submittedName>
        <fullName evidence="7">OmpA family protein</fullName>
    </submittedName>
</protein>
<evidence type="ECO:0000256" key="1">
    <source>
        <dbReference type="ARBA" id="ARBA00004442"/>
    </source>
</evidence>
<name>A0A845GGS8_9BURK</name>
<comment type="subcellular location">
    <subcellularLocation>
        <location evidence="1">Cell outer membrane</location>
    </subcellularLocation>
</comment>
<keyword evidence="3" id="KW-0998">Cell outer membrane</keyword>
<comment type="caution">
    <text evidence="7">The sequence shown here is derived from an EMBL/GenBank/DDBJ whole genome shotgun (WGS) entry which is preliminary data.</text>
</comment>
<dbReference type="GO" id="GO:0009279">
    <property type="term" value="C:cell outer membrane"/>
    <property type="evidence" value="ECO:0007669"/>
    <property type="project" value="UniProtKB-SubCell"/>
</dbReference>
<organism evidence="7 8">
    <name type="scientific">Duganella vulcania</name>
    <dbReference type="NCBI Taxonomy" id="2692166"/>
    <lineage>
        <taxon>Bacteria</taxon>
        <taxon>Pseudomonadati</taxon>
        <taxon>Pseudomonadota</taxon>
        <taxon>Betaproteobacteria</taxon>
        <taxon>Burkholderiales</taxon>
        <taxon>Oxalobacteraceae</taxon>
        <taxon>Telluria group</taxon>
        <taxon>Duganella</taxon>
    </lineage>
</organism>
<dbReference type="RefSeq" id="WP_161081978.1">
    <property type="nucleotide sequence ID" value="NZ_WWCX01000001.1"/>
</dbReference>